<organism evidence="1 2">
    <name type="scientific">Amycolatopsis coloradensis</name>
    <dbReference type="NCBI Taxonomy" id="76021"/>
    <lineage>
        <taxon>Bacteria</taxon>
        <taxon>Bacillati</taxon>
        <taxon>Actinomycetota</taxon>
        <taxon>Actinomycetes</taxon>
        <taxon>Pseudonocardiales</taxon>
        <taxon>Pseudonocardiaceae</taxon>
        <taxon>Amycolatopsis</taxon>
    </lineage>
</organism>
<keyword evidence="2" id="KW-1185">Reference proteome</keyword>
<reference evidence="1 2" key="1">
    <citation type="submission" date="2016-01" db="EMBL/GenBank/DDBJ databases">
        <title>Amycolatopsis coloradensis genome sequencing and assembly.</title>
        <authorList>
            <person name="Mayilraj S."/>
        </authorList>
    </citation>
    <scope>NUCLEOTIDE SEQUENCE [LARGE SCALE GENOMIC DNA]</scope>
    <source>
        <strain evidence="1 2">DSM 44225</strain>
    </source>
</reference>
<dbReference type="EMBL" id="MQUQ01000007">
    <property type="protein sequence ID" value="OLZ51743.1"/>
    <property type="molecule type" value="Genomic_DNA"/>
</dbReference>
<comment type="caution">
    <text evidence="1">The sequence shown here is derived from an EMBL/GenBank/DDBJ whole genome shotgun (WGS) entry which is preliminary data.</text>
</comment>
<evidence type="ECO:0000313" key="1">
    <source>
        <dbReference type="EMBL" id="OLZ51743.1"/>
    </source>
</evidence>
<sequence>MTIYEEAIRQLTLTTHELLTIGEQVIQAHGDDPPDPDWSGSGEGSGVFVRWIPRFERSPDRLWAVLEWRAHAIPVADIAALLGVPEARVWSWLRRNTVEARKEREAVAVRRQVSGGEHS</sequence>
<dbReference type="RefSeq" id="WP_076161463.1">
    <property type="nucleotide sequence ID" value="NZ_JBEZVB010000157.1"/>
</dbReference>
<accession>A0A1R0KUC4</accession>
<name>A0A1R0KUC4_9PSEU</name>
<dbReference type="AlphaFoldDB" id="A0A1R0KUC4"/>
<evidence type="ECO:0000313" key="2">
    <source>
        <dbReference type="Proteomes" id="UP000187486"/>
    </source>
</evidence>
<proteinExistence type="predicted"/>
<protein>
    <submittedName>
        <fullName evidence="1">Uncharacterized protein</fullName>
    </submittedName>
</protein>
<dbReference type="Proteomes" id="UP000187486">
    <property type="component" value="Unassembled WGS sequence"/>
</dbReference>
<dbReference type="OrthoDB" id="9909677at2"/>
<gene>
    <name evidence="1" type="ORF">BS329_15900</name>
</gene>